<keyword evidence="3" id="KW-1185">Reference proteome</keyword>
<evidence type="ECO:0000313" key="2">
    <source>
        <dbReference type="EMBL" id="ADL05253.1"/>
    </source>
</evidence>
<reference evidence="2" key="1">
    <citation type="submission" date="2010-07" db="EMBL/GenBank/DDBJ databases">
        <title>Complete sequence of Clostridium saccharolyticum WM1.</title>
        <authorList>
            <consortium name="US DOE Joint Genome Institute"/>
            <person name="Lucas S."/>
            <person name="Copeland A."/>
            <person name="Lapidus A."/>
            <person name="Cheng J.-F."/>
            <person name="Bruce D."/>
            <person name="Goodwin L."/>
            <person name="Pitluck S."/>
            <person name="Chertkov O."/>
            <person name="Detter J.C."/>
            <person name="Han C."/>
            <person name="Tapia R."/>
            <person name="Land M."/>
            <person name="Hauser L."/>
            <person name="Chang Y.-J."/>
            <person name="Jeffries C."/>
            <person name="Kyrpides N."/>
            <person name="Ivanova N."/>
            <person name="Mikhailova N."/>
            <person name="Mouttaki H."/>
            <person name="Lin L."/>
            <person name="Zhou J."/>
            <person name="Hemme C.L."/>
            <person name="Woyke T."/>
        </authorList>
    </citation>
    <scope>NUCLEOTIDE SEQUENCE [LARGE SCALE GENOMIC DNA]</scope>
    <source>
        <strain evidence="2">WM1</strain>
    </source>
</reference>
<dbReference type="Gene3D" id="3.40.630.30">
    <property type="match status" value="1"/>
</dbReference>
<dbReference type="InterPro" id="IPR000182">
    <property type="entry name" value="GNAT_dom"/>
</dbReference>
<dbReference type="PaxDb" id="610130-Closa_2694"/>
<feature type="domain" description="N-acetyltransferase" evidence="1">
    <location>
        <begin position="7"/>
        <end position="162"/>
    </location>
</feature>
<name>D9R5S0_LACSW</name>
<organism evidence="2 3">
    <name type="scientific">Lacrimispora saccharolytica (strain ATCC 35040 / DSM 2544 / NRCC 2533 / WM1)</name>
    <name type="common">Clostridium saccharolyticum</name>
    <dbReference type="NCBI Taxonomy" id="610130"/>
    <lineage>
        <taxon>Bacteria</taxon>
        <taxon>Bacillati</taxon>
        <taxon>Bacillota</taxon>
        <taxon>Clostridia</taxon>
        <taxon>Lachnospirales</taxon>
        <taxon>Lachnospiraceae</taxon>
        <taxon>Lacrimispora</taxon>
    </lineage>
</organism>
<dbReference type="OrthoDB" id="9797178at2"/>
<dbReference type="HOGENOM" id="CLU_081840_1_1_9"/>
<proteinExistence type="predicted"/>
<dbReference type="STRING" id="610130.Closa_2694"/>
<gene>
    <name evidence="2" type="ordered locus">Closa_2694</name>
</gene>
<dbReference type="CDD" id="cd04301">
    <property type="entry name" value="NAT_SF"/>
    <property type="match status" value="1"/>
</dbReference>
<protein>
    <submittedName>
        <fullName evidence="2">GCN5-related N-acetyltransferase</fullName>
    </submittedName>
</protein>
<dbReference type="AlphaFoldDB" id="D9R5S0"/>
<dbReference type="Proteomes" id="UP000001662">
    <property type="component" value="Chromosome"/>
</dbReference>
<accession>D9R5S0</accession>
<dbReference type="EMBL" id="CP002109">
    <property type="protein sequence ID" value="ADL05253.1"/>
    <property type="molecule type" value="Genomic_DNA"/>
</dbReference>
<sequence>MNNKESYIIRNEQTKDLWKVEDLTRKAFWNLNVPGCSEHYMVHVMRNHPDFIPELDFVLEKDNRIIGNIMYTKAKLVDEEKREKQILTFGPLSVHPDFQRKGYGKALLEYSFDKAKEMSYDVIVIFGNPENYVSRGFKSCKKFNICTDQDFYPAAMLVKELTEGCLDQRKWRYIESEAYQIDETALEQFDLNFEKKEKKCQPSQEEFYILSHSKII</sequence>
<dbReference type="RefSeq" id="WP_013273337.1">
    <property type="nucleotide sequence ID" value="NC_014376.1"/>
</dbReference>
<dbReference type="Pfam" id="PF00583">
    <property type="entry name" value="Acetyltransf_1"/>
    <property type="match status" value="1"/>
</dbReference>
<dbReference type="GO" id="GO:0016747">
    <property type="term" value="F:acyltransferase activity, transferring groups other than amino-acyl groups"/>
    <property type="evidence" value="ECO:0007669"/>
    <property type="project" value="InterPro"/>
</dbReference>
<evidence type="ECO:0000313" key="3">
    <source>
        <dbReference type="Proteomes" id="UP000001662"/>
    </source>
</evidence>
<dbReference type="SUPFAM" id="SSF55729">
    <property type="entry name" value="Acyl-CoA N-acyltransferases (Nat)"/>
    <property type="match status" value="1"/>
</dbReference>
<dbReference type="eggNOG" id="COG3153">
    <property type="taxonomic scope" value="Bacteria"/>
</dbReference>
<dbReference type="KEGG" id="csh:Closa_2694"/>
<dbReference type="PROSITE" id="PS51186">
    <property type="entry name" value="GNAT"/>
    <property type="match status" value="1"/>
</dbReference>
<evidence type="ECO:0000259" key="1">
    <source>
        <dbReference type="PROSITE" id="PS51186"/>
    </source>
</evidence>
<dbReference type="InterPro" id="IPR016181">
    <property type="entry name" value="Acyl_CoA_acyltransferase"/>
</dbReference>